<keyword evidence="1" id="KW-0732">Signal</keyword>
<evidence type="ECO:0000256" key="1">
    <source>
        <dbReference type="SAM" id="SignalP"/>
    </source>
</evidence>
<keyword evidence="2" id="KW-1185">Reference proteome</keyword>
<reference evidence="2" key="1">
    <citation type="submission" date="2024-06" db="UniProtKB">
        <authorList>
            <consortium name="RefSeq"/>
        </authorList>
    </citation>
    <scope>NUCLEOTIDE SEQUENCE [LARGE SCALE GENOMIC DNA]</scope>
</reference>
<protein>
    <submittedName>
        <fullName evidence="3">Uncharacterized protein LOC111120589 isoform X1</fullName>
    </submittedName>
</protein>
<proteinExistence type="predicted"/>
<sequence length="474" mass="52226">MMRALLVFSFLVLVSVSSPVKSRTITETPGNLVYMRDVWNSLEESADNSGKEDVKKYTDTLLFDLDNAIKLLNNLALRDGSGNNMKKAMFEIGGIALFLKLDIQDDIAPVTLPEELNEECSTGADNSGKEDVKKYTDTLLFDLDNAIKLLNNLALRDGSGNNMKKAMFEIGGIALFLKLDIQDDIAPVTLPEELNEECSTEAVEEQKSCDAKFGVIVGCVKQGVLAVIRSLKSDRDTGRKIGFSKSVFGKIGAKSYETFQLADTCFGNKEQAKPFQHWIDTWTASEEDIKNAPIAQQDRNIELLLKDLSQMVEVIDIILAGNGSPDDRAIVLDNIRSAKQLLQLDAASGKTSIRPEDTANVNDPLCPAANNENKQGCDARFGVVLRCLRRAMLTVIDLFLFDDSSVVDKIRAFKAVINRIGAGANGVTQLADTCYGNPSFEQPLVITKVKKEITPGDKELEKLSRLLLEYLNRK</sequence>
<dbReference type="RefSeq" id="XP_022317157.1">
    <property type="nucleotide sequence ID" value="XM_022461449.1"/>
</dbReference>
<dbReference type="AlphaFoldDB" id="A0A8B8CMV1"/>
<dbReference type="GeneID" id="111120589"/>
<feature type="chain" id="PRO_5034853416" evidence="1">
    <location>
        <begin position="23"/>
        <end position="474"/>
    </location>
</feature>
<dbReference type="KEGG" id="cvn:111120589"/>
<evidence type="ECO:0000313" key="2">
    <source>
        <dbReference type="Proteomes" id="UP000694844"/>
    </source>
</evidence>
<gene>
    <name evidence="3" type="primary">LOC111120589</name>
</gene>
<accession>A0A8B8CMV1</accession>
<organism evidence="2 3">
    <name type="scientific">Crassostrea virginica</name>
    <name type="common">Eastern oyster</name>
    <dbReference type="NCBI Taxonomy" id="6565"/>
    <lineage>
        <taxon>Eukaryota</taxon>
        <taxon>Metazoa</taxon>
        <taxon>Spiralia</taxon>
        <taxon>Lophotrochozoa</taxon>
        <taxon>Mollusca</taxon>
        <taxon>Bivalvia</taxon>
        <taxon>Autobranchia</taxon>
        <taxon>Pteriomorphia</taxon>
        <taxon>Ostreida</taxon>
        <taxon>Ostreoidea</taxon>
        <taxon>Ostreidae</taxon>
        <taxon>Crassostrea</taxon>
    </lineage>
</organism>
<feature type="signal peptide" evidence="1">
    <location>
        <begin position="1"/>
        <end position="22"/>
    </location>
</feature>
<dbReference type="OrthoDB" id="6206927at2759"/>
<evidence type="ECO:0000313" key="3">
    <source>
        <dbReference type="RefSeq" id="XP_022317157.1"/>
    </source>
</evidence>
<reference evidence="3" key="2">
    <citation type="submission" date="2025-08" db="UniProtKB">
        <authorList>
            <consortium name="RefSeq"/>
        </authorList>
    </citation>
    <scope>IDENTIFICATION</scope>
    <source>
        <tissue evidence="3">Whole sample</tissue>
    </source>
</reference>
<name>A0A8B8CMV1_CRAVI</name>
<dbReference type="Proteomes" id="UP000694844">
    <property type="component" value="Chromosome 1"/>
</dbReference>